<proteinExistence type="predicted"/>
<evidence type="ECO:0000313" key="1">
    <source>
        <dbReference type="EMBL" id="ORA69756.1"/>
    </source>
</evidence>
<accession>A0A1X0DBG0</accession>
<keyword evidence="2" id="KW-1185">Reference proteome</keyword>
<sequence>MESELLSITAAAQYTGVSVCGLRRYRSLDIGPQSFKLNGRVVYERCALDRWLADQRALTLRGGRVTSRCAAAS</sequence>
<name>A0A1X0DBG0_9MYCO</name>
<dbReference type="Proteomes" id="UP000192801">
    <property type="component" value="Unassembled WGS sequence"/>
</dbReference>
<reference evidence="1 2" key="1">
    <citation type="submission" date="2016-12" db="EMBL/GenBank/DDBJ databases">
        <title>The new phylogeny of genus Mycobacterium.</title>
        <authorList>
            <person name="Tortoli E."/>
            <person name="Trovato A."/>
            <person name="Cirillo D.M."/>
        </authorList>
    </citation>
    <scope>NUCLEOTIDE SEQUENCE [LARGE SCALE GENOMIC DNA]</scope>
    <source>
        <strain evidence="1 2">DSM 45130</strain>
    </source>
</reference>
<dbReference type="AlphaFoldDB" id="A0A1X0DBG0"/>
<protein>
    <recommendedName>
        <fullName evidence="3">Helix-turn-helix domain-containing protein</fullName>
    </recommendedName>
</protein>
<organism evidence="1 2">
    <name type="scientific">Mycolicibacterium insubricum</name>
    <dbReference type="NCBI Taxonomy" id="444597"/>
    <lineage>
        <taxon>Bacteria</taxon>
        <taxon>Bacillati</taxon>
        <taxon>Actinomycetota</taxon>
        <taxon>Actinomycetes</taxon>
        <taxon>Mycobacteriales</taxon>
        <taxon>Mycobacteriaceae</taxon>
        <taxon>Mycolicibacterium</taxon>
    </lineage>
</organism>
<evidence type="ECO:0008006" key="3">
    <source>
        <dbReference type="Google" id="ProtNLM"/>
    </source>
</evidence>
<dbReference type="InterPro" id="IPR009061">
    <property type="entry name" value="DNA-bd_dom_put_sf"/>
</dbReference>
<dbReference type="STRING" id="444597.BST26_12870"/>
<dbReference type="EMBL" id="MVHS01000029">
    <property type="protein sequence ID" value="ORA69756.1"/>
    <property type="molecule type" value="Genomic_DNA"/>
</dbReference>
<dbReference type="SUPFAM" id="SSF46955">
    <property type="entry name" value="Putative DNA-binding domain"/>
    <property type="match status" value="1"/>
</dbReference>
<evidence type="ECO:0000313" key="2">
    <source>
        <dbReference type="Proteomes" id="UP000192801"/>
    </source>
</evidence>
<gene>
    <name evidence="1" type="ORF">BST26_12870</name>
</gene>
<comment type="caution">
    <text evidence="1">The sequence shown here is derived from an EMBL/GenBank/DDBJ whole genome shotgun (WGS) entry which is preliminary data.</text>
</comment>